<feature type="transmembrane region" description="Helical" evidence="5">
    <location>
        <begin position="45"/>
        <end position="65"/>
    </location>
</feature>
<feature type="transmembrane region" description="Helical" evidence="5">
    <location>
        <begin position="239"/>
        <end position="257"/>
    </location>
</feature>
<dbReference type="InterPro" id="IPR020846">
    <property type="entry name" value="MFS_dom"/>
</dbReference>
<feature type="transmembrane region" description="Helical" evidence="5">
    <location>
        <begin position="165"/>
        <end position="186"/>
    </location>
</feature>
<dbReference type="PANTHER" id="PTHR23501">
    <property type="entry name" value="MAJOR FACILITATOR SUPERFAMILY"/>
    <property type="match status" value="1"/>
</dbReference>
<feature type="transmembrane region" description="Helical" evidence="5">
    <location>
        <begin position="198"/>
        <end position="219"/>
    </location>
</feature>
<name>A0A8J7LYU1_9BACT</name>
<keyword evidence="3 5" id="KW-1133">Transmembrane helix</keyword>
<feature type="transmembrane region" description="Helical" evidence="5">
    <location>
        <begin position="269"/>
        <end position="292"/>
    </location>
</feature>
<keyword evidence="4 5" id="KW-0472">Membrane</keyword>
<evidence type="ECO:0000256" key="3">
    <source>
        <dbReference type="ARBA" id="ARBA00022989"/>
    </source>
</evidence>
<keyword evidence="2 5" id="KW-0812">Transmembrane</keyword>
<dbReference type="GO" id="GO:0022857">
    <property type="term" value="F:transmembrane transporter activity"/>
    <property type="evidence" value="ECO:0007669"/>
    <property type="project" value="InterPro"/>
</dbReference>
<reference evidence="7" key="1">
    <citation type="submission" date="2020-12" db="EMBL/GenBank/DDBJ databases">
        <title>Geomonas sp. Red875, isolated from river sediment.</title>
        <authorList>
            <person name="Xu Z."/>
            <person name="Zhang Z."/>
            <person name="Masuda Y."/>
            <person name="Itoh H."/>
            <person name="Senoo K."/>
        </authorList>
    </citation>
    <scope>NUCLEOTIDE SEQUENCE</scope>
    <source>
        <strain evidence="7">Red875</strain>
    </source>
</reference>
<evidence type="ECO:0000256" key="4">
    <source>
        <dbReference type="ARBA" id="ARBA00023136"/>
    </source>
</evidence>
<proteinExistence type="predicted"/>
<dbReference type="Proteomes" id="UP000636888">
    <property type="component" value="Unassembled WGS sequence"/>
</dbReference>
<dbReference type="PRINTS" id="PR01035">
    <property type="entry name" value="TCRTETA"/>
</dbReference>
<evidence type="ECO:0000256" key="1">
    <source>
        <dbReference type="ARBA" id="ARBA00004141"/>
    </source>
</evidence>
<dbReference type="AlphaFoldDB" id="A0A8J7LYU1"/>
<dbReference type="RefSeq" id="WP_199384441.1">
    <property type="nucleotide sequence ID" value="NZ_JAEMHM010000009.1"/>
</dbReference>
<evidence type="ECO:0000256" key="5">
    <source>
        <dbReference type="SAM" id="Phobius"/>
    </source>
</evidence>
<feature type="domain" description="Major facilitator superfamily (MFS) profile" evidence="6">
    <location>
        <begin position="11"/>
        <end position="381"/>
    </location>
</feature>
<dbReference type="InterPro" id="IPR036259">
    <property type="entry name" value="MFS_trans_sf"/>
</dbReference>
<dbReference type="Pfam" id="PF07690">
    <property type="entry name" value="MFS_1"/>
    <property type="match status" value="2"/>
</dbReference>
<dbReference type="SUPFAM" id="SSF103473">
    <property type="entry name" value="MFS general substrate transporter"/>
    <property type="match status" value="1"/>
</dbReference>
<keyword evidence="8" id="KW-1185">Reference proteome</keyword>
<dbReference type="InterPro" id="IPR011701">
    <property type="entry name" value="MFS"/>
</dbReference>
<evidence type="ECO:0000259" key="6">
    <source>
        <dbReference type="PROSITE" id="PS50850"/>
    </source>
</evidence>
<organism evidence="7 8">
    <name type="scientific">Geomesophilobacter sediminis</name>
    <dbReference type="NCBI Taxonomy" id="2798584"/>
    <lineage>
        <taxon>Bacteria</taxon>
        <taxon>Pseudomonadati</taxon>
        <taxon>Thermodesulfobacteriota</taxon>
        <taxon>Desulfuromonadia</taxon>
        <taxon>Geobacterales</taxon>
        <taxon>Geobacteraceae</taxon>
        <taxon>Geomesophilobacter</taxon>
    </lineage>
</organism>
<feature type="transmembrane region" description="Helical" evidence="5">
    <location>
        <begin position="106"/>
        <end position="125"/>
    </location>
</feature>
<evidence type="ECO:0000256" key="2">
    <source>
        <dbReference type="ARBA" id="ARBA00022692"/>
    </source>
</evidence>
<gene>
    <name evidence="7" type="ORF">JFN93_12595</name>
</gene>
<dbReference type="EMBL" id="JAEMHM010000009">
    <property type="protein sequence ID" value="MBJ6725551.1"/>
    <property type="molecule type" value="Genomic_DNA"/>
</dbReference>
<feature type="transmembrane region" description="Helical" evidence="5">
    <location>
        <begin position="357"/>
        <end position="377"/>
    </location>
</feature>
<feature type="transmembrane region" description="Helical" evidence="5">
    <location>
        <begin position="77"/>
        <end position="94"/>
    </location>
</feature>
<dbReference type="PROSITE" id="PS50850">
    <property type="entry name" value="MFS"/>
    <property type="match status" value="1"/>
</dbReference>
<feature type="transmembrane region" description="Helical" evidence="5">
    <location>
        <begin position="12"/>
        <end position="33"/>
    </location>
</feature>
<evidence type="ECO:0000313" key="8">
    <source>
        <dbReference type="Proteomes" id="UP000636888"/>
    </source>
</evidence>
<sequence>MPRQLIDFDIRLAALLVGITLSTLDASALQLALPSIAAGFHTNAAAVQGAASLYLVGSALTFIPLSALAGRVGTVKVYRVSLLAFSVVSLWLAMSPNLATLLTLRFVQGIAGAGVIGLVPGLAAATFKERKGWALGMVSASVAAGTLTGPPIGGFMVDAFGWRSIFYINLPLGVLALLLSGNLGELPGVGLRESLRRVLGAPAFLLALLATVLFYAQSFGTNIIWPFYLEATGLTPSKVGLFMSVPPILLLFTGPWAGKLSDRKGFDRVSWLGSVTLALSSLVQGVTGRVALGLVGVGLGRGLFQAANNAAVLGQAPEETEAIASGFLSVARVTGQALGSVIAGGMWGSLEHLGARHAFLVSNLVLGCLAALAGVMIKSRKKVPPVPVDTVPEAG</sequence>
<dbReference type="GO" id="GO:0005886">
    <property type="term" value="C:plasma membrane"/>
    <property type="evidence" value="ECO:0007669"/>
    <property type="project" value="TreeGrafter"/>
</dbReference>
<comment type="subcellular location">
    <subcellularLocation>
        <location evidence="1">Membrane</location>
        <topology evidence="1">Multi-pass membrane protein</topology>
    </subcellularLocation>
</comment>
<feature type="transmembrane region" description="Helical" evidence="5">
    <location>
        <begin position="132"/>
        <end position="153"/>
    </location>
</feature>
<dbReference type="Gene3D" id="1.20.1250.20">
    <property type="entry name" value="MFS general substrate transporter like domains"/>
    <property type="match status" value="2"/>
</dbReference>
<comment type="caution">
    <text evidence="7">The sequence shown here is derived from an EMBL/GenBank/DDBJ whole genome shotgun (WGS) entry which is preliminary data.</text>
</comment>
<evidence type="ECO:0000313" key="7">
    <source>
        <dbReference type="EMBL" id="MBJ6725551.1"/>
    </source>
</evidence>
<dbReference type="PANTHER" id="PTHR23501:SF5">
    <property type="entry name" value="TRANSPORT PROTEIN"/>
    <property type="match status" value="1"/>
</dbReference>
<dbReference type="InterPro" id="IPR001958">
    <property type="entry name" value="Tet-R_TetA/multi-R_MdtG-like"/>
</dbReference>
<dbReference type="CDD" id="cd17321">
    <property type="entry name" value="MFS_MMR_MDR_like"/>
    <property type="match status" value="1"/>
</dbReference>
<accession>A0A8J7LYU1</accession>
<protein>
    <submittedName>
        <fullName evidence="7">MFS transporter</fullName>
    </submittedName>
</protein>